<evidence type="ECO:0000313" key="2">
    <source>
        <dbReference type="Proteomes" id="UP000241769"/>
    </source>
</evidence>
<organism evidence="1 2">
    <name type="scientific">Planoprotostelium fungivorum</name>
    <dbReference type="NCBI Taxonomy" id="1890364"/>
    <lineage>
        <taxon>Eukaryota</taxon>
        <taxon>Amoebozoa</taxon>
        <taxon>Evosea</taxon>
        <taxon>Variosea</taxon>
        <taxon>Cavosteliida</taxon>
        <taxon>Cavosteliaceae</taxon>
        <taxon>Planoprotostelium</taxon>
    </lineage>
</organism>
<evidence type="ECO:0000313" key="1">
    <source>
        <dbReference type="EMBL" id="PRP77208.1"/>
    </source>
</evidence>
<gene>
    <name evidence="1" type="ORF">PROFUN_13394</name>
</gene>
<dbReference type="InParanoid" id="A0A2P6MZS6"/>
<accession>A0A2P6MZS6</accession>
<keyword evidence="2" id="KW-1185">Reference proteome</keyword>
<dbReference type="Proteomes" id="UP000241769">
    <property type="component" value="Unassembled WGS sequence"/>
</dbReference>
<dbReference type="AlphaFoldDB" id="A0A2P6MZS6"/>
<sequence length="401" mass="44576">MKDLSYIYFDEIIPHINLYCFVHRTNGGPDIHEKTILTPQCQRPQATFAYLNQLPRPSSSCFWSRPLWLSTLPSNLAPSSPHLSMSSDGSIICGVQNGSLLIFYEERVVQSIPNITTAALSGDAQWLIAYDGNVTLSTYARKRDSVISWILTVRTLITREWIQSPLLRQKDGFKGASYAISGDETFLFVSSVGTARRYLLTDLTSSYLPNDIAYESFSSLMTSNMNGSRVAFNDEDFLDDSISNALVVDIAGPRYPARSVCQDDTWHELKPDNFTVTATRYAVVVQYVQPSAADCIDGGSRPIQELSRWPTPTQNNTNVTVAIFDDNNGPIQFIQEGLLLSDASTTTRFGIKLNDTQSRVQVWLTSVCVDAAASSEMEVFMFSHLTDATTSKGQNTIISYI</sequence>
<dbReference type="EMBL" id="MDYQ01000275">
    <property type="protein sequence ID" value="PRP77208.1"/>
    <property type="molecule type" value="Genomic_DNA"/>
</dbReference>
<comment type="caution">
    <text evidence="1">The sequence shown here is derived from an EMBL/GenBank/DDBJ whole genome shotgun (WGS) entry which is preliminary data.</text>
</comment>
<name>A0A2P6MZS6_9EUKA</name>
<reference evidence="1 2" key="1">
    <citation type="journal article" date="2018" name="Genome Biol. Evol.">
        <title>Multiple Roots of Fruiting Body Formation in Amoebozoa.</title>
        <authorList>
            <person name="Hillmann F."/>
            <person name="Forbes G."/>
            <person name="Novohradska S."/>
            <person name="Ferling I."/>
            <person name="Riege K."/>
            <person name="Groth M."/>
            <person name="Westermann M."/>
            <person name="Marz M."/>
            <person name="Spaller T."/>
            <person name="Winckler T."/>
            <person name="Schaap P."/>
            <person name="Glockner G."/>
        </authorList>
    </citation>
    <scope>NUCLEOTIDE SEQUENCE [LARGE SCALE GENOMIC DNA]</scope>
    <source>
        <strain evidence="1 2">Jena</strain>
    </source>
</reference>
<proteinExistence type="predicted"/>
<protein>
    <submittedName>
        <fullName evidence="1">Uncharacterized protein</fullName>
    </submittedName>
</protein>